<evidence type="ECO:0000313" key="3">
    <source>
        <dbReference type="Proteomes" id="UP000582090"/>
    </source>
</evidence>
<proteinExistence type="predicted"/>
<keyword evidence="3" id="KW-1185">Reference proteome</keyword>
<reference evidence="2 3" key="1">
    <citation type="submission" date="2020-08" db="EMBL/GenBank/DDBJ databases">
        <title>Genomic Encyclopedia of Type Strains, Phase IV (KMG-IV): sequencing the most valuable type-strain genomes for metagenomic binning, comparative biology and taxonomic classification.</title>
        <authorList>
            <person name="Goeker M."/>
        </authorList>
    </citation>
    <scope>NUCLEOTIDE SEQUENCE [LARGE SCALE GENOMIC DNA]</scope>
    <source>
        <strain evidence="2 3">DSM 26575</strain>
    </source>
</reference>
<name>A0A7W6CPK4_9HYPH</name>
<dbReference type="RefSeq" id="WP_183900466.1">
    <property type="nucleotide sequence ID" value="NZ_JACIDW010000006.1"/>
</dbReference>
<feature type="signal peptide" evidence="1">
    <location>
        <begin position="1"/>
        <end position="24"/>
    </location>
</feature>
<evidence type="ECO:0000313" key="2">
    <source>
        <dbReference type="EMBL" id="MBB3964862.1"/>
    </source>
</evidence>
<dbReference type="InterPro" id="IPR010642">
    <property type="entry name" value="Invasion_prot_B"/>
</dbReference>
<gene>
    <name evidence="2" type="ORF">GGQ67_002525</name>
</gene>
<dbReference type="InterPro" id="IPR038696">
    <property type="entry name" value="IalB_sf"/>
</dbReference>
<feature type="chain" id="PRO_5030942383" evidence="1">
    <location>
        <begin position="25"/>
        <end position="168"/>
    </location>
</feature>
<dbReference type="Pfam" id="PF06776">
    <property type="entry name" value="IalB"/>
    <property type="match status" value="1"/>
</dbReference>
<protein>
    <submittedName>
        <fullName evidence="2">Uncharacterized protein</fullName>
    </submittedName>
</protein>
<sequence>MKRQALSLSIALAGTLAGAITAHAQPSMVKQFDDWGVYSYDRSGKTVCYILTVPKTMRPAAVEHGRNYFVVGRAPGRGTNYEPQAIMGYELKSGSRAKVQIGDKEFAMFTKDNSAWVLEESKEPELIQSMRGGSDMTVDAISRRGTATSYTYSLNGVTAALKRMAQCN</sequence>
<dbReference type="Proteomes" id="UP000582090">
    <property type="component" value="Unassembled WGS sequence"/>
</dbReference>
<dbReference type="Gene3D" id="2.60.40.1880">
    <property type="entry name" value="Invasion associated locus B (IalB) protein"/>
    <property type="match status" value="1"/>
</dbReference>
<dbReference type="EMBL" id="JACIDW010000006">
    <property type="protein sequence ID" value="MBB3964862.1"/>
    <property type="molecule type" value="Genomic_DNA"/>
</dbReference>
<accession>A0A7W6CPK4</accession>
<evidence type="ECO:0000256" key="1">
    <source>
        <dbReference type="SAM" id="SignalP"/>
    </source>
</evidence>
<comment type="caution">
    <text evidence="2">The sequence shown here is derived from an EMBL/GenBank/DDBJ whole genome shotgun (WGS) entry which is preliminary data.</text>
</comment>
<dbReference type="AlphaFoldDB" id="A0A7W6CPK4"/>
<organism evidence="2 3">
    <name type="scientific">Rhizobium metallidurans</name>
    <dbReference type="NCBI Taxonomy" id="1265931"/>
    <lineage>
        <taxon>Bacteria</taxon>
        <taxon>Pseudomonadati</taxon>
        <taxon>Pseudomonadota</taxon>
        <taxon>Alphaproteobacteria</taxon>
        <taxon>Hyphomicrobiales</taxon>
        <taxon>Rhizobiaceae</taxon>
        <taxon>Rhizobium/Agrobacterium group</taxon>
        <taxon>Rhizobium</taxon>
    </lineage>
</organism>
<keyword evidence="1" id="KW-0732">Signal</keyword>